<dbReference type="InterPro" id="IPR036772">
    <property type="entry name" value="SRCR-like_dom_sf"/>
</dbReference>
<dbReference type="SUPFAM" id="SSF56487">
    <property type="entry name" value="SRCR-like"/>
    <property type="match status" value="3"/>
</dbReference>
<proteinExistence type="predicted"/>
<dbReference type="PROSITE" id="PS50287">
    <property type="entry name" value="SRCR_2"/>
    <property type="match status" value="2"/>
</dbReference>
<evidence type="ECO:0000256" key="3">
    <source>
        <dbReference type="SAM" id="SignalP"/>
    </source>
</evidence>
<accession>A0A1X7T9X4</accession>
<feature type="chain" id="PRO_5010876039" description="SRCR domain-containing protein" evidence="3">
    <location>
        <begin position="24"/>
        <end position="336"/>
    </location>
</feature>
<dbReference type="GO" id="GO:0016020">
    <property type="term" value="C:membrane"/>
    <property type="evidence" value="ECO:0007669"/>
    <property type="project" value="InterPro"/>
</dbReference>
<feature type="domain" description="SRCR" evidence="4">
    <location>
        <begin position="18"/>
        <end position="137"/>
    </location>
</feature>
<dbReference type="SMART" id="SM00202">
    <property type="entry name" value="SR"/>
    <property type="match status" value="2"/>
</dbReference>
<dbReference type="AlphaFoldDB" id="A0A1X7T9X4"/>
<dbReference type="PRINTS" id="PR00258">
    <property type="entry name" value="SPERACTRCPTR"/>
</dbReference>
<dbReference type="PANTHER" id="PTHR48071">
    <property type="entry name" value="SRCR DOMAIN-CONTAINING PROTEIN"/>
    <property type="match status" value="1"/>
</dbReference>
<dbReference type="Gene3D" id="3.10.250.10">
    <property type="entry name" value="SRCR-like domain"/>
    <property type="match status" value="3"/>
</dbReference>
<evidence type="ECO:0000256" key="1">
    <source>
        <dbReference type="ARBA" id="ARBA00023157"/>
    </source>
</evidence>
<dbReference type="EnsemblMetazoa" id="Aqu2.1.11212_001">
    <property type="protein sequence ID" value="Aqu2.1.11212_001"/>
    <property type="gene ID" value="Aqu2.1.11212"/>
</dbReference>
<evidence type="ECO:0000259" key="4">
    <source>
        <dbReference type="PROSITE" id="PS50287"/>
    </source>
</evidence>
<dbReference type="STRING" id="400682.A0A1X7T9X4"/>
<dbReference type="InterPro" id="IPR001190">
    <property type="entry name" value="SRCR"/>
</dbReference>
<sequence>MSKRCLFLPLLLLWLCCSRITSGQINGTVILSRFNSTSSSFSSGIVRVYYNGWGNICNDAYFHYVEAVVICHQLGFDSEISYSTSGQNTIYGTDYLPTVWQGLDCGSYFLSVSQCFYSTEIDHQCSSNSQDVIVQCSSTKIWDNPFLGMIRLQGGDYSNEGRVELYCNGQWGTICESSISIKYAATKSVCSQVMQNNKLLTSLVLFRNNVTSALFTSGIIRIYGSSWGNICYDYSFRANESHVVCRQLGYTGASSYSRAGLKNYGTDLLSTTLSGVSCSDSGYLSISQCTFNLYDWSTPCYSDSYDATVTCCKSSNLFISYKYSTGYCEIQLYGQT</sequence>
<feature type="domain" description="SRCR" evidence="4">
    <location>
        <begin position="150"/>
        <end position="312"/>
    </location>
</feature>
<dbReference type="OrthoDB" id="536948at2759"/>
<comment type="caution">
    <text evidence="2">Lacks conserved residue(s) required for the propagation of feature annotation.</text>
</comment>
<protein>
    <recommendedName>
        <fullName evidence="4">SRCR domain-containing protein</fullName>
    </recommendedName>
</protein>
<keyword evidence="3" id="KW-0732">Signal</keyword>
<dbReference type="PANTHER" id="PTHR48071:SF18">
    <property type="entry name" value="DELETED IN MALIGNANT BRAIN TUMORS 1 PROTEIN-RELATED"/>
    <property type="match status" value="1"/>
</dbReference>
<feature type="signal peptide" evidence="3">
    <location>
        <begin position="1"/>
        <end position="23"/>
    </location>
</feature>
<dbReference type="InParanoid" id="A0A1X7T9X4"/>
<organism evidence="5">
    <name type="scientific">Amphimedon queenslandica</name>
    <name type="common">Sponge</name>
    <dbReference type="NCBI Taxonomy" id="400682"/>
    <lineage>
        <taxon>Eukaryota</taxon>
        <taxon>Metazoa</taxon>
        <taxon>Porifera</taxon>
        <taxon>Demospongiae</taxon>
        <taxon>Heteroscleromorpha</taxon>
        <taxon>Haplosclerida</taxon>
        <taxon>Niphatidae</taxon>
        <taxon>Amphimedon</taxon>
    </lineage>
</organism>
<feature type="disulfide bond" evidence="2">
    <location>
        <begin position="105"/>
        <end position="115"/>
    </location>
</feature>
<name>A0A1X7T9X4_AMPQE</name>
<dbReference type="Pfam" id="PF00530">
    <property type="entry name" value="SRCR"/>
    <property type="match status" value="3"/>
</dbReference>
<evidence type="ECO:0000256" key="2">
    <source>
        <dbReference type="PROSITE-ProRule" id="PRU00196"/>
    </source>
</evidence>
<evidence type="ECO:0000313" key="5">
    <source>
        <dbReference type="EnsemblMetazoa" id="Aqu2.1.11212_001"/>
    </source>
</evidence>
<keyword evidence="1 2" id="KW-1015">Disulfide bond</keyword>
<reference evidence="5" key="1">
    <citation type="submission" date="2017-05" db="UniProtKB">
        <authorList>
            <consortium name="EnsemblMetazoa"/>
        </authorList>
    </citation>
    <scope>IDENTIFICATION</scope>
</reference>